<sequence length="210" mass="22616">MRILIMESSMLLLLTAVTTGCVSSPSVTKQPQALPAITEQPTKATVLTSTPTPTAKTTENSTPQPTIATNLTRCETSQLSVRRVSEDAGVGNVAVTYAFTNNASSPCTLYGYPGLALLDAKDRPLQGIKVIRSKDTYFSSQQPRQQVTLAPGKQASFQIAYNHISSPQENCPISNKIEITPPNAYQHLTVTEEIKPCTGKVRVTPVRAVL</sequence>
<dbReference type="EnsemblBacteria" id="ACC84222">
    <property type="protein sequence ID" value="ACC84222"/>
    <property type="gene ID" value="Npun_F5931"/>
</dbReference>
<reference evidence="2 3" key="2">
    <citation type="journal article" date="2013" name="Plant Physiol.">
        <title>A Nostoc punctiforme Sugar Transporter Necessary to Establish a Cyanobacterium-Plant Symbiosis.</title>
        <authorList>
            <person name="Ekman M."/>
            <person name="Picossi S."/>
            <person name="Campbell E.L."/>
            <person name="Meeks J.C."/>
            <person name="Flores E."/>
        </authorList>
    </citation>
    <scope>NUCLEOTIDE SEQUENCE [LARGE SCALE GENOMIC DNA]</scope>
    <source>
        <strain evidence="3">ATCC 29133 / PCC 73102</strain>
    </source>
</reference>
<evidence type="ECO:0000313" key="2">
    <source>
        <dbReference type="EMBL" id="ACC84222.1"/>
    </source>
</evidence>
<reference evidence="3" key="1">
    <citation type="submission" date="2008-04" db="EMBL/GenBank/DDBJ databases">
        <title>Complete sequence of chromosome of Nostoc punctiforme ATCC 29133.</title>
        <authorList>
            <consortium name="US DOE Joint Genome Institute"/>
            <person name="Copeland A."/>
            <person name="Lucas S."/>
            <person name="Lapidus A."/>
            <person name="Glavina del Rio T."/>
            <person name="Dalin E."/>
            <person name="Tice H."/>
            <person name="Pitluck S."/>
            <person name="Chain P."/>
            <person name="Malfatti S."/>
            <person name="Shin M."/>
            <person name="Vergez L."/>
            <person name="Schmutz J."/>
            <person name="Larimer F."/>
            <person name="Land M."/>
            <person name="Hauser L."/>
            <person name="Kyrpides N."/>
            <person name="Kim E."/>
            <person name="Meeks J.C."/>
            <person name="Elhai J."/>
            <person name="Campbell E.L."/>
            <person name="Thiel T."/>
            <person name="Longmire J."/>
            <person name="Potts M."/>
            <person name="Atlas R."/>
        </authorList>
    </citation>
    <scope>NUCLEOTIDE SEQUENCE [LARGE SCALE GENOMIC DNA]</scope>
    <source>
        <strain evidence="3">ATCC 29133 / PCC 73102</strain>
    </source>
</reference>
<dbReference type="RefSeq" id="WP_012412165.1">
    <property type="nucleotide sequence ID" value="NC_010628.1"/>
</dbReference>
<feature type="domain" description="DUF4232" evidence="1">
    <location>
        <begin position="74"/>
        <end position="206"/>
    </location>
</feature>
<proteinExistence type="predicted"/>
<accession>B2ITT4</accession>
<dbReference type="OrthoDB" id="485007at2"/>
<keyword evidence="3" id="KW-1185">Reference proteome</keyword>
<dbReference type="InterPro" id="IPR025326">
    <property type="entry name" value="DUF4232"/>
</dbReference>
<protein>
    <recommendedName>
        <fullName evidence="1">DUF4232 domain-containing protein</fullName>
    </recommendedName>
</protein>
<gene>
    <name evidence="2" type="ordered locus">Npun_F5931</name>
</gene>
<dbReference type="STRING" id="63737.Npun_F5931"/>
<dbReference type="PROSITE" id="PS51257">
    <property type="entry name" value="PROKAR_LIPOPROTEIN"/>
    <property type="match status" value="1"/>
</dbReference>
<dbReference type="Pfam" id="PF14016">
    <property type="entry name" value="DUF4232"/>
    <property type="match status" value="1"/>
</dbReference>
<dbReference type="EMBL" id="CP001037">
    <property type="protein sequence ID" value="ACC84222.1"/>
    <property type="molecule type" value="Genomic_DNA"/>
</dbReference>
<evidence type="ECO:0000259" key="1">
    <source>
        <dbReference type="Pfam" id="PF14016"/>
    </source>
</evidence>
<dbReference type="HOGENOM" id="CLU_1309080_0_0_3"/>
<name>B2ITT4_NOSP7</name>
<dbReference type="AlphaFoldDB" id="B2ITT4"/>
<organism evidence="2 3">
    <name type="scientific">Nostoc punctiforme (strain ATCC 29133 / PCC 73102)</name>
    <dbReference type="NCBI Taxonomy" id="63737"/>
    <lineage>
        <taxon>Bacteria</taxon>
        <taxon>Bacillati</taxon>
        <taxon>Cyanobacteriota</taxon>
        <taxon>Cyanophyceae</taxon>
        <taxon>Nostocales</taxon>
        <taxon>Nostocaceae</taxon>
        <taxon>Nostoc</taxon>
    </lineage>
</organism>
<dbReference type="KEGG" id="npu:Npun_F5931"/>
<evidence type="ECO:0000313" key="3">
    <source>
        <dbReference type="Proteomes" id="UP000001191"/>
    </source>
</evidence>
<dbReference type="Proteomes" id="UP000001191">
    <property type="component" value="Chromosome"/>
</dbReference>